<dbReference type="Pfam" id="PF05239">
    <property type="entry name" value="PRC"/>
    <property type="match status" value="1"/>
</dbReference>
<dbReference type="RefSeq" id="WP_090827194.1">
    <property type="nucleotide sequence ID" value="NZ_FOBH01000002.1"/>
</dbReference>
<dbReference type="Proteomes" id="UP000198620">
    <property type="component" value="Unassembled WGS sequence"/>
</dbReference>
<feature type="signal peptide" evidence="1">
    <location>
        <begin position="1"/>
        <end position="25"/>
    </location>
</feature>
<dbReference type="EMBL" id="FOBH01000002">
    <property type="protein sequence ID" value="SEK62219.1"/>
    <property type="molecule type" value="Genomic_DNA"/>
</dbReference>
<organism evidence="3 4">
    <name type="scientific">Nitrosovibrio tenuis</name>
    <dbReference type="NCBI Taxonomy" id="1233"/>
    <lineage>
        <taxon>Bacteria</taxon>
        <taxon>Pseudomonadati</taxon>
        <taxon>Pseudomonadota</taxon>
        <taxon>Betaproteobacteria</taxon>
        <taxon>Nitrosomonadales</taxon>
        <taxon>Nitrosomonadaceae</taxon>
        <taxon>Nitrosovibrio</taxon>
    </lineage>
</organism>
<dbReference type="Gene3D" id="2.30.30.240">
    <property type="entry name" value="PRC-barrel domain"/>
    <property type="match status" value="1"/>
</dbReference>
<name>A0A1H7IIC4_9PROT</name>
<dbReference type="OrthoDB" id="8564184at2"/>
<dbReference type="PANTHER" id="PTHR36505">
    <property type="entry name" value="BLR1072 PROTEIN"/>
    <property type="match status" value="1"/>
</dbReference>
<evidence type="ECO:0000259" key="2">
    <source>
        <dbReference type="Pfam" id="PF05239"/>
    </source>
</evidence>
<accession>A0A1H7IIC4</accession>
<dbReference type="InterPro" id="IPR011033">
    <property type="entry name" value="PRC_barrel-like_sf"/>
</dbReference>
<dbReference type="PANTHER" id="PTHR36505:SF1">
    <property type="entry name" value="BLR1072 PROTEIN"/>
    <property type="match status" value="1"/>
</dbReference>
<feature type="chain" id="PRO_5011697367" evidence="1">
    <location>
        <begin position="26"/>
        <end position="142"/>
    </location>
</feature>
<evidence type="ECO:0000313" key="4">
    <source>
        <dbReference type="Proteomes" id="UP000198620"/>
    </source>
</evidence>
<proteinExistence type="predicted"/>
<sequence>MNMQLGRNIVIAALCSMALSSSAFAAEEKKETVVPPVPAGKVMLGVTVVETELIATGWRASKLIGADVYNESSDKIGKIEDLILAPDGTLSVAIVDVGGFLGVGKHRVAIPVRQFTQIAPKAILPGATKGALKKLPTFVYAQ</sequence>
<evidence type="ECO:0000256" key="1">
    <source>
        <dbReference type="SAM" id="SignalP"/>
    </source>
</evidence>
<keyword evidence="1" id="KW-0732">Signal</keyword>
<dbReference type="SUPFAM" id="SSF50346">
    <property type="entry name" value="PRC-barrel domain"/>
    <property type="match status" value="1"/>
</dbReference>
<dbReference type="STRING" id="1233.SAMN05216387_102184"/>
<evidence type="ECO:0000313" key="3">
    <source>
        <dbReference type="EMBL" id="SEK62219.1"/>
    </source>
</evidence>
<feature type="domain" description="PRC-barrel" evidence="2">
    <location>
        <begin position="59"/>
        <end position="121"/>
    </location>
</feature>
<dbReference type="AlphaFoldDB" id="A0A1H7IIC4"/>
<gene>
    <name evidence="3" type="ORF">SAMN05216387_102184</name>
</gene>
<protein>
    <submittedName>
        <fullName evidence="3">Sporulation protein YlmC, PRC-barrel domain family</fullName>
    </submittedName>
</protein>
<keyword evidence="4" id="KW-1185">Reference proteome</keyword>
<dbReference type="InterPro" id="IPR027275">
    <property type="entry name" value="PRC-brl_dom"/>
</dbReference>
<reference evidence="3 4" key="1">
    <citation type="submission" date="2016-10" db="EMBL/GenBank/DDBJ databases">
        <authorList>
            <person name="de Groot N.N."/>
        </authorList>
    </citation>
    <scope>NUCLEOTIDE SEQUENCE [LARGE SCALE GENOMIC DNA]</scope>
    <source>
        <strain evidence="3 4">Nv1</strain>
    </source>
</reference>